<sequence>MCIQNVLHRSSRFKSALKVVEHLLHSVRPASVWLAGHALGAAILVLVGKKMARKNFPLKTYLFNPPFVTLPLGRIKYRNLRDKLMILARLFIAATTATLNPPINVFQGQDEFKLLSSWEPNLYVNPEDDLCSGYISYFELRTLMQSIGAGKIEMIAMQNSLINLARKDPEADTVDTLPTACLTTNLCPSPDFGMAHGIQQWWDHRTQCQSVIHRFLPTEKKFEMIKMHPRHTQQRRGQKLSPKL</sequence>
<evidence type="ECO:0000313" key="2">
    <source>
        <dbReference type="EMBL" id="KAL3754192.1"/>
    </source>
</evidence>
<feature type="transmembrane region" description="Helical" evidence="1">
    <location>
        <begin position="30"/>
        <end position="48"/>
    </location>
</feature>
<feature type="transmembrane region" description="Helical" evidence="1">
    <location>
        <begin position="84"/>
        <end position="103"/>
    </location>
</feature>
<proteinExistence type="predicted"/>
<keyword evidence="1" id="KW-1133">Transmembrane helix</keyword>
<keyword evidence="1" id="KW-0472">Membrane</keyword>
<keyword evidence="1" id="KW-0812">Transmembrane</keyword>
<dbReference type="Proteomes" id="UP001634007">
    <property type="component" value="Unassembled WGS sequence"/>
</dbReference>
<accession>A0ABD3LW72</accession>
<organism evidence="2 3">
    <name type="scientific">Eucalyptus globulus</name>
    <name type="common">Tasmanian blue gum</name>
    <dbReference type="NCBI Taxonomy" id="34317"/>
    <lineage>
        <taxon>Eukaryota</taxon>
        <taxon>Viridiplantae</taxon>
        <taxon>Streptophyta</taxon>
        <taxon>Embryophyta</taxon>
        <taxon>Tracheophyta</taxon>
        <taxon>Spermatophyta</taxon>
        <taxon>Magnoliopsida</taxon>
        <taxon>eudicotyledons</taxon>
        <taxon>Gunneridae</taxon>
        <taxon>Pentapetalae</taxon>
        <taxon>rosids</taxon>
        <taxon>malvids</taxon>
        <taxon>Myrtales</taxon>
        <taxon>Myrtaceae</taxon>
        <taxon>Myrtoideae</taxon>
        <taxon>Eucalypteae</taxon>
        <taxon>Eucalyptus</taxon>
    </lineage>
</organism>
<gene>
    <name evidence="2" type="ORF">ACJRO7_001441</name>
</gene>
<comment type="caution">
    <text evidence="2">The sequence shown here is derived from an EMBL/GenBank/DDBJ whole genome shotgun (WGS) entry which is preliminary data.</text>
</comment>
<dbReference type="AlphaFoldDB" id="A0ABD3LW72"/>
<evidence type="ECO:0008006" key="4">
    <source>
        <dbReference type="Google" id="ProtNLM"/>
    </source>
</evidence>
<dbReference type="EMBL" id="JBJKBG010000001">
    <property type="protein sequence ID" value="KAL3754192.1"/>
    <property type="molecule type" value="Genomic_DNA"/>
</dbReference>
<evidence type="ECO:0000313" key="3">
    <source>
        <dbReference type="Proteomes" id="UP001634007"/>
    </source>
</evidence>
<reference evidence="2 3" key="1">
    <citation type="submission" date="2024-11" db="EMBL/GenBank/DDBJ databases">
        <title>Chromosome-level genome assembly of Eucalyptus globulus Labill. provides insights into its genome evolution.</title>
        <authorList>
            <person name="Li X."/>
        </authorList>
    </citation>
    <scope>NUCLEOTIDE SEQUENCE [LARGE SCALE GENOMIC DNA]</scope>
    <source>
        <strain evidence="2">CL2024</strain>
        <tissue evidence="2">Fresh tender leaves</tissue>
    </source>
</reference>
<evidence type="ECO:0000256" key="1">
    <source>
        <dbReference type="SAM" id="Phobius"/>
    </source>
</evidence>
<dbReference type="SUPFAM" id="SSF53474">
    <property type="entry name" value="alpha/beta-Hydrolases"/>
    <property type="match status" value="1"/>
</dbReference>
<dbReference type="PANTHER" id="PTHR31479:SF2">
    <property type="entry name" value="ALPHA_BETA-HYDROLASES SUPERFAMILY PROTEIN"/>
    <property type="match status" value="1"/>
</dbReference>
<protein>
    <recommendedName>
        <fullName evidence="4">Fungal lipase-like domain-containing protein</fullName>
    </recommendedName>
</protein>
<dbReference type="InterPro" id="IPR029058">
    <property type="entry name" value="AB_hydrolase_fold"/>
</dbReference>
<dbReference type="PANTHER" id="PTHR31479">
    <property type="entry name" value="ALPHA/BETA-HYDROLASES SUPERFAMILY PROTEIN"/>
    <property type="match status" value="1"/>
</dbReference>
<keyword evidence="3" id="KW-1185">Reference proteome</keyword>
<name>A0ABD3LW72_EUCGL</name>